<sequence length="157" mass="17624">MSELTIRKATVSDVPGLETIEQECFETPWSEESLRHDIAENKLATYIVADLEGELIGYIGVWSIADEGHINNVAVLPKYRRMHVGTILLNTMINATEEAGIVSHTLEVRASNEAAQSLYGRFGFKESGRRKGYYEDNGEDAIIMWRMGDPDKITEES</sequence>
<protein>
    <submittedName>
        <fullName evidence="2">[SSU ribosomal protein S18P]-alanine acetyltransferase</fullName>
    </submittedName>
</protein>
<dbReference type="AlphaFoldDB" id="A0A4R6Q1D2"/>
<evidence type="ECO:0000313" key="3">
    <source>
        <dbReference type="Proteomes" id="UP000295500"/>
    </source>
</evidence>
<accession>A0A4R6Q1D2</accession>
<dbReference type="InterPro" id="IPR016181">
    <property type="entry name" value="Acyl_CoA_acyltransferase"/>
</dbReference>
<dbReference type="RefSeq" id="WP_133528505.1">
    <property type="nucleotide sequence ID" value="NZ_CALCQM010000168.1"/>
</dbReference>
<dbReference type="Proteomes" id="UP000295500">
    <property type="component" value="Unassembled WGS sequence"/>
</dbReference>
<evidence type="ECO:0000259" key="1">
    <source>
        <dbReference type="PROSITE" id="PS51186"/>
    </source>
</evidence>
<feature type="domain" description="N-acetyltransferase" evidence="1">
    <location>
        <begin position="4"/>
        <end position="149"/>
    </location>
</feature>
<evidence type="ECO:0000313" key="2">
    <source>
        <dbReference type="EMBL" id="TDP55988.1"/>
    </source>
</evidence>
<keyword evidence="2" id="KW-0808">Transferase</keyword>
<gene>
    <name evidence="2" type="ORF">EV211_11842</name>
</gene>
<keyword evidence="2" id="KW-0687">Ribonucleoprotein</keyword>
<organism evidence="2 3">
    <name type="scientific">Aminicella lysinilytica</name>
    <dbReference type="NCBI Taxonomy" id="433323"/>
    <lineage>
        <taxon>Bacteria</taxon>
        <taxon>Bacillati</taxon>
        <taxon>Bacillota</taxon>
        <taxon>Clostridia</taxon>
        <taxon>Peptostreptococcales</taxon>
        <taxon>Anaerovoracaceae</taxon>
        <taxon>Aminicella</taxon>
    </lineage>
</organism>
<dbReference type="InterPro" id="IPR000182">
    <property type="entry name" value="GNAT_dom"/>
</dbReference>
<comment type="caution">
    <text evidence="2">The sequence shown here is derived from an EMBL/GenBank/DDBJ whole genome shotgun (WGS) entry which is preliminary data.</text>
</comment>
<dbReference type="PANTHER" id="PTHR43617">
    <property type="entry name" value="L-AMINO ACID N-ACETYLTRANSFERASE"/>
    <property type="match status" value="1"/>
</dbReference>
<dbReference type="Gene3D" id="3.40.630.30">
    <property type="match status" value="1"/>
</dbReference>
<dbReference type="SUPFAM" id="SSF55729">
    <property type="entry name" value="Acyl-CoA N-acyltransferases (Nat)"/>
    <property type="match status" value="1"/>
</dbReference>
<dbReference type="CDD" id="cd04301">
    <property type="entry name" value="NAT_SF"/>
    <property type="match status" value="1"/>
</dbReference>
<dbReference type="OrthoDB" id="9797806at2"/>
<dbReference type="PROSITE" id="PS51186">
    <property type="entry name" value="GNAT"/>
    <property type="match status" value="1"/>
</dbReference>
<dbReference type="Pfam" id="PF00583">
    <property type="entry name" value="Acetyltransf_1"/>
    <property type="match status" value="1"/>
</dbReference>
<keyword evidence="2" id="KW-0689">Ribosomal protein</keyword>
<keyword evidence="3" id="KW-1185">Reference proteome</keyword>
<dbReference type="InterPro" id="IPR050276">
    <property type="entry name" value="MshD_Acetyltransferase"/>
</dbReference>
<reference evidence="2 3" key="1">
    <citation type="submission" date="2019-03" db="EMBL/GenBank/DDBJ databases">
        <title>Genomic Encyclopedia of Type Strains, Phase IV (KMG-IV): sequencing the most valuable type-strain genomes for metagenomic binning, comparative biology and taxonomic classification.</title>
        <authorList>
            <person name="Goeker M."/>
        </authorList>
    </citation>
    <scope>NUCLEOTIDE SEQUENCE [LARGE SCALE GENOMIC DNA]</scope>
    <source>
        <strain evidence="2 3">DSM 28287</strain>
    </source>
</reference>
<dbReference type="PANTHER" id="PTHR43617:SF20">
    <property type="entry name" value="N-ALPHA-ACETYLTRANSFERASE RIMI"/>
    <property type="match status" value="1"/>
</dbReference>
<proteinExistence type="predicted"/>
<dbReference type="GO" id="GO:0008999">
    <property type="term" value="F:protein-N-terminal-alanine acetyltransferase activity"/>
    <property type="evidence" value="ECO:0007669"/>
    <property type="project" value="TreeGrafter"/>
</dbReference>
<dbReference type="GO" id="GO:0005840">
    <property type="term" value="C:ribosome"/>
    <property type="evidence" value="ECO:0007669"/>
    <property type="project" value="UniProtKB-KW"/>
</dbReference>
<name>A0A4R6Q1D2_9FIRM</name>
<dbReference type="InterPro" id="IPR006464">
    <property type="entry name" value="AcTrfase_RimI/Ard1"/>
</dbReference>
<dbReference type="NCBIfam" id="TIGR01575">
    <property type="entry name" value="rimI"/>
    <property type="match status" value="1"/>
</dbReference>
<dbReference type="EMBL" id="SNXO01000018">
    <property type="protein sequence ID" value="TDP55988.1"/>
    <property type="molecule type" value="Genomic_DNA"/>
</dbReference>